<reference evidence="2" key="1">
    <citation type="submission" date="2012-06" db="EMBL/GenBank/DDBJ databases">
        <title>The genome sequence of Coniosporium apollinis CBS 100218.</title>
        <authorList>
            <consortium name="The Broad Institute Genome Sequencing Platform"/>
            <person name="Cuomo C."/>
            <person name="Gorbushina A."/>
            <person name="Noack S."/>
            <person name="Walker B."/>
            <person name="Young S.K."/>
            <person name="Zeng Q."/>
            <person name="Gargeya S."/>
            <person name="Fitzgerald M."/>
            <person name="Haas B."/>
            <person name="Abouelleil A."/>
            <person name="Alvarado L."/>
            <person name="Arachchi H.M."/>
            <person name="Berlin A.M."/>
            <person name="Chapman S.B."/>
            <person name="Goldberg J."/>
            <person name="Griggs A."/>
            <person name="Gujja S."/>
            <person name="Hansen M."/>
            <person name="Howarth C."/>
            <person name="Imamovic A."/>
            <person name="Larimer J."/>
            <person name="McCowan C."/>
            <person name="Montmayeur A."/>
            <person name="Murphy C."/>
            <person name="Neiman D."/>
            <person name="Pearson M."/>
            <person name="Priest M."/>
            <person name="Roberts A."/>
            <person name="Saif S."/>
            <person name="Shea T."/>
            <person name="Sisk P."/>
            <person name="Sykes S."/>
            <person name="Wortman J."/>
            <person name="Nusbaum C."/>
            <person name="Birren B."/>
        </authorList>
    </citation>
    <scope>NUCLEOTIDE SEQUENCE [LARGE SCALE GENOMIC DNA]</scope>
    <source>
        <strain evidence="2">CBS 100218</strain>
    </source>
</reference>
<dbReference type="HOGENOM" id="CLU_090423_1_0_1"/>
<organism evidence="1 2">
    <name type="scientific">Coniosporium apollinis (strain CBS 100218)</name>
    <name type="common">Rock-inhabiting black yeast</name>
    <dbReference type="NCBI Taxonomy" id="1168221"/>
    <lineage>
        <taxon>Eukaryota</taxon>
        <taxon>Fungi</taxon>
        <taxon>Dikarya</taxon>
        <taxon>Ascomycota</taxon>
        <taxon>Pezizomycotina</taxon>
        <taxon>Dothideomycetes</taxon>
        <taxon>Dothideomycetes incertae sedis</taxon>
        <taxon>Coniosporium</taxon>
    </lineage>
</organism>
<proteinExistence type="predicted"/>
<keyword evidence="2" id="KW-1185">Reference proteome</keyword>
<evidence type="ECO:0000313" key="2">
    <source>
        <dbReference type="Proteomes" id="UP000016924"/>
    </source>
</evidence>
<dbReference type="eggNOG" id="ENOG502SYD7">
    <property type="taxonomic scope" value="Eukaryota"/>
</dbReference>
<dbReference type="OMA" id="YFACGEC"/>
<sequence length="185" mass="20834">MSLLGIPQELLNTITKDLDYASITLLRWTCKSLYHKVDVANNTGARERPRDGKIYNMYDLIQLELWPCYDPNWHGGHGPKHSVDSFACSSCLKIRPARHFSNAMVRGRRGKESQNPAKLRRFCIACGVKTRQYRPGMKLRYGRSNGCEGGCALVCPKCHWFKTVSSEAEMLTKSCGDCSAGDDLQ</sequence>
<dbReference type="OrthoDB" id="3433007at2759"/>
<dbReference type="EMBL" id="JH767558">
    <property type="protein sequence ID" value="EON62378.1"/>
    <property type="molecule type" value="Genomic_DNA"/>
</dbReference>
<accession>R7YKG0</accession>
<dbReference type="RefSeq" id="XP_007777695.1">
    <property type="nucleotide sequence ID" value="XM_007779505.1"/>
</dbReference>
<dbReference type="AlphaFoldDB" id="R7YKG0"/>
<dbReference type="Proteomes" id="UP000016924">
    <property type="component" value="Unassembled WGS sequence"/>
</dbReference>
<dbReference type="GeneID" id="19898911"/>
<evidence type="ECO:0008006" key="3">
    <source>
        <dbReference type="Google" id="ProtNLM"/>
    </source>
</evidence>
<protein>
    <recommendedName>
        <fullName evidence="3">F-box domain-containing protein</fullName>
    </recommendedName>
</protein>
<gene>
    <name evidence="1" type="ORF">W97_01600</name>
</gene>
<evidence type="ECO:0000313" key="1">
    <source>
        <dbReference type="EMBL" id="EON62378.1"/>
    </source>
</evidence>
<name>R7YKG0_CONA1</name>